<reference evidence="3" key="1">
    <citation type="submission" date="2020-05" db="EMBL/GenBank/DDBJ databases">
        <authorList>
            <person name="Chiriac C."/>
            <person name="Salcher M."/>
            <person name="Ghai R."/>
            <person name="Kavagutti S V."/>
        </authorList>
    </citation>
    <scope>NUCLEOTIDE SEQUENCE</scope>
</reference>
<keyword evidence="1" id="KW-1133">Transmembrane helix</keyword>
<dbReference type="EMBL" id="CAEZUB010000004">
    <property type="protein sequence ID" value="CAB4582682.1"/>
    <property type="molecule type" value="Genomic_DNA"/>
</dbReference>
<dbReference type="Pfam" id="PF01478">
    <property type="entry name" value="Peptidase_A24"/>
    <property type="match status" value="1"/>
</dbReference>
<organism evidence="3">
    <name type="scientific">freshwater metagenome</name>
    <dbReference type="NCBI Taxonomy" id="449393"/>
    <lineage>
        <taxon>unclassified sequences</taxon>
        <taxon>metagenomes</taxon>
        <taxon>ecological metagenomes</taxon>
    </lineage>
</organism>
<evidence type="ECO:0000256" key="1">
    <source>
        <dbReference type="SAM" id="Phobius"/>
    </source>
</evidence>
<protein>
    <submittedName>
        <fullName evidence="3">Unannotated protein</fullName>
    </submittedName>
</protein>
<keyword evidence="1" id="KW-0472">Membrane</keyword>
<name>A0A6J6F1L6_9ZZZZ</name>
<dbReference type="Gene3D" id="1.20.120.1220">
    <property type="match status" value="1"/>
</dbReference>
<feature type="domain" description="Prepilin type IV endopeptidase peptidase" evidence="2">
    <location>
        <begin position="5"/>
        <end position="95"/>
    </location>
</feature>
<gene>
    <name evidence="3" type="ORF">UFOPK1775_00096</name>
</gene>
<feature type="transmembrane region" description="Helical" evidence="1">
    <location>
        <begin position="74"/>
        <end position="107"/>
    </location>
</feature>
<dbReference type="InterPro" id="IPR000045">
    <property type="entry name" value="Prepilin_IV_endopep_pep"/>
</dbReference>
<feature type="transmembrane region" description="Helical" evidence="1">
    <location>
        <begin position="48"/>
        <end position="67"/>
    </location>
</feature>
<keyword evidence="1" id="KW-0812">Transmembrane</keyword>
<dbReference type="AlphaFoldDB" id="A0A6J6F1L6"/>
<evidence type="ECO:0000259" key="2">
    <source>
        <dbReference type="Pfam" id="PF01478"/>
    </source>
</evidence>
<evidence type="ECO:0000313" key="3">
    <source>
        <dbReference type="EMBL" id="CAB4582682.1"/>
    </source>
</evidence>
<proteinExistence type="predicted"/>
<dbReference type="GO" id="GO:0004190">
    <property type="term" value="F:aspartic-type endopeptidase activity"/>
    <property type="evidence" value="ECO:0007669"/>
    <property type="project" value="InterPro"/>
</dbReference>
<feature type="transmembrane region" description="Helical" evidence="1">
    <location>
        <begin position="26"/>
        <end position="42"/>
    </location>
</feature>
<dbReference type="GO" id="GO:0016020">
    <property type="term" value="C:membrane"/>
    <property type="evidence" value="ECO:0007669"/>
    <property type="project" value="InterPro"/>
</dbReference>
<accession>A0A6J6F1L6</accession>
<sequence>MFVSLVLFSVYISAVDLRHHRITNRTILACAAVFAALSAISGEQINPFSFLTVLAFIPLLLSLGIGAGDIKLLIVLSLFFVPFSWLALSSFMQAFTLLSALSLAYYLVRSRSFAGSVALAPALCGAVIWCAR</sequence>
<feature type="transmembrane region" description="Helical" evidence="1">
    <location>
        <begin position="113"/>
        <end position="131"/>
    </location>
</feature>